<proteinExistence type="predicted"/>
<keyword evidence="2" id="KW-1185">Reference proteome</keyword>
<reference evidence="1 2" key="1">
    <citation type="journal article" date="2019" name="Nat. Ecol. Evol.">
        <title>Megaphylogeny resolves global patterns of mushroom evolution.</title>
        <authorList>
            <person name="Varga T."/>
            <person name="Krizsan K."/>
            <person name="Foldi C."/>
            <person name="Dima B."/>
            <person name="Sanchez-Garcia M."/>
            <person name="Sanchez-Ramirez S."/>
            <person name="Szollosi G.J."/>
            <person name="Szarkandi J.G."/>
            <person name="Papp V."/>
            <person name="Albert L."/>
            <person name="Andreopoulos W."/>
            <person name="Angelini C."/>
            <person name="Antonin V."/>
            <person name="Barry K.W."/>
            <person name="Bougher N.L."/>
            <person name="Buchanan P."/>
            <person name="Buyck B."/>
            <person name="Bense V."/>
            <person name="Catcheside P."/>
            <person name="Chovatia M."/>
            <person name="Cooper J."/>
            <person name="Damon W."/>
            <person name="Desjardin D."/>
            <person name="Finy P."/>
            <person name="Geml J."/>
            <person name="Haridas S."/>
            <person name="Hughes K."/>
            <person name="Justo A."/>
            <person name="Karasinski D."/>
            <person name="Kautmanova I."/>
            <person name="Kiss B."/>
            <person name="Kocsube S."/>
            <person name="Kotiranta H."/>
            <person name="LaButti K.M."/>
            <person name="Lechner B.E."/>
            <person name="Liimatainen K."/>
            <person name="Lipzen A."/>
            <person name="Lukacs Z."/>
            <person name="Mihaltcheva S."/>
            <person name="Morgado L.N."/>
            <person name="Niskanen T."/>
            <person name="Noordeloos M.E."/>
            <person name="Ohm R.A."/>
            <person name="Ortiz-Santana B."/>
            <person name="Ovrebo C."/>
            <person name="Racz N."/>
            <person name="Riley R."/>
            <person name="Savchenko A."/>
            <person name="Shiryaev A."/>
            <person name="Soop K."/>
            <person name="Spirin V."/>
            <person name="Szebenyi C."/>
            <person name="Tomsovsky M."/>
            <person name="Tulloss R.E."/>
            <person name="Uehling J."/>
            <person name="Grigoriev I.V."/>
            <person name="Vagvolgyi C."/>
            <person name="Papp T."/>
            <person name="Martin F.M."/>
            <person name="Miettinen O."/>
            <person name="Hibbett D.S."/>
            <person name="Nagy L.G."/>
        </authorList>
    </citation>
    <scope>NUCLEOTIDE SEQUENCE [LARGE SCALE GENOMIC DNA]</scope>
    <source>
        <strain evidence="1 2">CBS 962.96</strain>
    </source>
</reference>
<name>A0A4S8LU24_DENBC</name>
<protein>
    <submittedName>
        <fullName evidence="1">Uncharacterized protein</fullName>
    </submittedName>
</protein>
<gene>
    <name evidence="1" type="ORF">K435DRAFT_861931</name>
</gene>
<evidence type="ECO:0000313" key="2">
    <source>
        <dbReference type="Proteomes" id="UP000297245"/>
    </source>
</evidence>
<dbReference type="Proteomes" id="UP000297245">
    <property type="component" value="Unassembled WGS sequence"/>
</dbReference>
<evidence type="ECO:0000313" key="1">
    <source>
        <dbReference type="EMBL" id="THU93022.1"/>
    </source>
</evidence>
<accession>A0A4S8LU24</accession>
<dbReference type="AlphaFoldDB" id="A0A4S8LU24"/>
<sequence>MKGIHTRHSLSLQFSIFHCFQTCLIPPRLIDHHQPLLHSPRSTSAEIALKASLVPKNISELTHKLQSLVNQAALRKGRDYVDQVSRILLERNAAVGQAAWASLCSVLHNAENTTNLCSSNAPVPPAPSIPVAPALVSSSVPESLLAVPHFTELTAHLRQTWELSQPSQAQSS</sequence>
<organism evidence="1 2">
    <name type="scientific">Dendrothele bispora (strain CBS 962.96)</name>
    <dbReference type="NCBI Taxonomy" id="1314807"/>
    <lineage>
        <taxon>Eukaryota</taxon>
        <taxon>Fungi</taxon>
        <taxon>Dikarya</taxon>
        <taxon>Basidiomycota</taxon>
        <taxon>Agaricomycotina</taxon>
        <taxon>Agaricomycetes</taxon>
        <taxon>Agaricomycetidae</taxon>
        <taxon>Agaricales</taxon>
        <taxon>Agaricales incertae sedis</taxon>
        <taxon>Dendrothele</taxon>
    </lineage>
</organism>
<dbReference type="EMBL" id="ML179261">
    <property type="protein sequence ID" value="THU93022.1"/>
    <property type="molecule type" value="Genomic_DNA"/>
</dbReference>